<gene>
    <name evidence="1" type="ORF">B1R32_106100</name>
</gene>
<dbReference type="AlphaFoldDB" id="A0A2S8STX3"/>
<organism evidence="1 2">
    <name type="scientific">Abditibacterium utsteinense</name>
    <dbReference type="NCBI Taxonomy" id="1960156"/>
    <lineage>
        <taxon>Bacteria</taxon>
        <taxon>Pseudomonadati</taxon>
        <taxon>Abditibacteriota</taxon>
        <taxon>Abditibacteriia</taxon>
        <taxon>Abditibacteriales</taxon>
        <taxon>Abditibacteriaceae</taxon>
        <taxon>Abditibacterium</taxon>
    </lineage>
</organism>
<keyword evidence="2" id="KW-1185">Reference proteome</keyword>
<reference evidence="1 2" key="1">
    <citation type="journal article" date="2018" name="Syst. Appl. Microbiol.">
        <title>Abditibacterium utsteinense sp. nov., the first cultivated member of candidate phylum FBP, isolated from ice-free Antarctic soil samples.</title>
        <authorList>
            <person name="Tahon G."/>
            <person name="Tytgat B."/>
            <person name="Lebbe L."/>
            <person name="Carlier A."/>
            <person name="Willems A."/>
        </authorList>
    </citation>
    <scope>NUCLEOTIDE SEQUENCE [LARGE SCALE GENOMIC DNA]</scope>
    <source>
        <strain evidence="1 2">LMG 29911</strain>
    </source>
</reference>
<protein>
    <submittedName>
        <fullName evidence="1">Uncharacterized protein</fullName>
    </submittedName>
</protein>
<sequence>MPVSSPLLPLFGKPRRPLGWQGYTTEVPADWNPGKFSGTRERGDLRVDDENGVRFELRWENAAKTPDVEKSVANFLGTLEKDAKKSKTVFQVVEGTHVVSRSKKRKEQVTSFGWIGEAKGAASCGFGAAWHCPICGRVTFAHIVGQPNEKSAKIERLASEILGPLECHGEGGWDSWSLFDITIEIPTEFELGRAQILLNKIEMEWIRPRPSGLYGWGRRAERLKLWRFPAATALLADANLEDWTNWNLLQKHKQLNWKPTFIPKTAANKDENPQKIKDTEKVNGHEALLYRGVLKDPRQQLPVWIFDKLLRRTTPKPQLWAWDCPVSNRIWALETETSVFNAHVAREVLDSVQCH</sequence>
<dbReference type="InParanoid" id="A0A2S8STX3"/>
<evidence type="ECO:0000313" key="1">
    <source>
        <dbReference type="EMBL" id="PQV64254.1"/>
    </source>
</evidence>
<dbReference type="OrthoDB" id="5445923at2"/>
<accession>A0A2S8STX3</accession>
<proteinExistence type="predicted"/>
<name>A0A2S8STX3_9BACT</name>
<evidence type="ECO:0000313" key="2">
    <source>
        <dbReference type="Proteomes" id="UP000237684"/>
    </source>
</evidence>
<dbReference type="Proteomes" id="UP000237684">
    <property type="component" value="Unassembled WGS sequence"/>
</dbReference>
<dbReference type="RefSeq" id="WP_123580509.1">
    <property type="nucleotide sequence ID" value="NZ_NIGF01000006.1"/>
</dbReference>
<dbReference type="EMBL" id="NIGF01000006">
    <property type="protein sequence ID" value="PQV64254.1"/>
    <property type="molecule type" value="Genomic_DNA"/>
</dbReference>
<comment type="caution">
    <text evidence="1">The sequence shown here is derived from an EMBL/GenBank/DDBJ whole genome shotgun (WGS) entry which is preliminary data.</text>
</comment>